<dbReference type="PANTHER" id="PTHR10629:SF52">
    <property type="entry name" value="DNA (CYTOSINE-5)-METHYLTRANSFERASE 1"/>
    <property type="match status" value="1"/>
</dbReference>
<dbReference type="InterPro" id="IPR031303">
    <property type="entry name" value="C5_meth_CS"/>
</dbReference>
<dbReference type="AlphaFoldDB" id="A0A3M4VGY2"/>
<dbReference type="InterPro" id="IPR001525">
    <property type="entry name" value="C5_MeTfrase"/>
</dbReference>
<evidence type="ECO:0000256" key="2">
    <source>
        <dbReference type="ARBA" id="ARBA00022679"/>
    </source>
</evidence>
<dbReference type="InterPro" id="IPR018117">
    <property type="entry name" value="C5_DNA_meth_AS"/>
</dbReference>
<dbReference type="RefSeq" id="WP_122321929.1">
    <property type="nucleotide sequence ID" value="NZ_RBRY01000177.1"/>
</dbReference>
<evidence type="ECO:0000256" key="7">
    <source>
        <dbReference type="RuleBase" id="RU000416"/>
    </source>
</evidence>
<dbReference type="GO" id="GO:0003886">
    <property type="term" value="F:DNA (cytosine-5-)-methyltransferase activity"/>
    <property type="evidence" value="ECO:0007669"/>
    <property type="project" value="UniProtKB-EC"/>
</dbReference>
<evidence type="ECO:0000256" key="4">
    <source>
        <dbReference type="ARBA" id="ARBA00022747"/>
    </source>
</evidence>
<feature type="active site" evidence="6">
    <location>
        <position position="96"/>
    </location>
</feature>
<dbReference type="InterPro" id="IPR050390">
    <property type="entry name" value="C5-Methyltransferase"/>
</dbReference>
<dbReference type="PROSITE" id="PS00095">
    <property type="entry name" value="C5_MTASE_2"/>
    <property type="match status" value="1"/>
</dbReference>
<dbReference type="Gene3D" id="3.40.50.150">
    <property type="entry name" value="Vaccinia Virus protein VP39"/>
    <property type="match status" value="1"/>
</dbReference>
<evidence type="ECO:0000256" key="5">
    <source>
        <dbReference type="ARBA" id="ARBA00047422"/>
    </source>
</evidence>
<evidence type="ECO:0000313" key="9">
    <source>
        <dbReference type="EMBL" id="RMR50252.1"/>
    </source>
</evidence>
<evidence type="ECO:0000256" key="1">
    <source>
        <dbReference type="ARBA" id="ARBA00022603"/>
    </source>
</evidence>
<dbReference type="InterPro" id="IPR029063">
    <property type="entry name" value="SAM-dependent_MTases_sf"/>
</dbReference>
<dbReference type="PROSITE" id="PS51679">
    <property type="entry name" value="SAM_MT_C5"/>
    <property type="match status" value="1"/>
</dbReference>
<name>A0A3M4VGY2_PSECI</name>
<proteinExistence type="inferred from homology"/>
<dbReference type="Pfam" id="PF00145">
    <property type="entry name" value="DNA_methylase"/>
    <property type="match status" value="1"/>
</dbReference>
<dbReference type="GO" id="GO:0009307">
    <property type="term" value="P:DNA restriction-modification system"/>
    <property type="evidence" value="ECO:0007669"/>
    <property type="project" value="UniProtKB-KW"/>
</dbReference>
<dbReference type="SUPFAM" id="SSF53335">
    <property type="entry name" value="S-adenosyl-L-methionine-dependent methyltransferases"/>
    <property type="match status" value="1"/>
</dbReference>
<comment type="caution">
    <text evidence="9">The sequence shown here is derived from an EMBL/GenBank/DDBJ whole genome shotgun (WGS) entry which is preliminary data.</text>
</comment>
<dbReference type="GO" id="GO:0003677">
    <property type="term" value="F:DNA binding"/>
    <property type="evidence" value="ECO:0007669"/>
    <property type="project" value="TreeGrafter"/>
</dbReference>
<dbReference type="Gene3D" id="3.90.120.10">
    <property type="entry name" value="DNA Methylase, subunit A, domain 2"/>
    <property type="match status" value="1"/>
</dbReference>
<dbReference type="Proteomes" id="UP000278332">
    <property type="component" value="Unassembled WGS sequence"/>
</dbReference>
<dbReference type="PRINTS" id="PR00105">
    <property type="entry name" value="C5METTRFRASE"/>
</dbReference>
<dbReference type="PROSITE" id="PS00094">
    <property type="entry name" value="C5_MTASE_1"/>
    <property type="match status" value="1"/>
</dbReference>
<evidence type="ECO:0000256" key="3">
    <source>
        <dbReference type="ARBA" id="ARBA00022691"/>
    </source>
</evidence>
<protein>
    <recommendedName>
        <fullName evidence="8">Cytosine-specific methyltransferase</fullName>
        <ecNumber evidence="8">2.1.1.37</ecNumber>
    </recommendedName>
</protein>
<keyword evidence="3 6" id="KW-0949">S-adenosyl-L-methionine</keyword>
<keyword evidence="2 6" id="KW-0808">Transferase</keyword>
<dbReference type="GO" id="GO:0044027">
    <property type="term" value="P:negative regulation of gene expression via chromosomal CpG island methylation"/>
    <property type="evidence" value="ECO:0007669"/>
    <property type="project" value="TreeGrafter"/>
</dbReference>
<dbReference type="EMBL" id="RBRY01000177">
    <property type="protein sequence ID" value="RMR50252.1"/>
    <property type="molecule type" value="Genomic_DNA"/>
</dbReference>
<organism evidence="9 10">
    <name type="scientific">Pseudomonas cichorii</name>
    <dbReference type="NCBI Taxonomy" id="36746"/>
    <lineage>
        <taxon>Bacteria</taxon>
        <taxon>Pseudomonadati</taxon>
        <taxon>Pseudomonadota</taxon>
        <taxon>Gammaproteobacteria</taxon>
        <taxon>Pseudomonadales</taxon>
        <taxon>Pseudomonadaceae</taxon>
        <taxon>Pseudomonas</taxon>
    </lineage>
</organism>
<evidence type="ECO:0000313" key="10">
    <source>
        <dbReference type="Proteomes" id="UP000278332"/>
    </source>
</evidence>
<gene>
    <name evidence="9" type="ORF">ALP84_02292</name>
</gene>
<evidence type="ECO:0000256" key="6">
    <source>
        <dbReference type="PROSITE-ProRule" id="PRU01016"/>
    </source>
</evidence>
<comment type="similarity">
    <text evidence="6 7">Belongs to the class I-like SAM-binding methyltransferase superfamily. C5-methyltransferase family.</text>
</comment>
<keyword evidence="4" id="KW-0680">Restriction system</keyword>
<dbReference type="EC" id="2.1.1.37" evidence="8"/>
<comment type="catalytic activity">
    <reaction evidence="5 8">
        <text>a 2'-deoxycytidine in DNA + S-adenosyl-L-methionine = a 5-methyl-2'-deoxycytidine in DNA + S-adenosyl-L-homocysteine + H(+)</text>
        <dbReference type="Rhea" id="RHEA:13681"/>
        <dbReference type="Rhea" id="RHEA-COMP:11369"/>
        <dbReference type="Rhea" id="RHEA-COMP:11370"/>
        <dbReference type="ChEBI" id="CHEBI:15378"/>
        <dbReference type="ChEBI" id="CHEBI:57856"/>
        <dbReference type="ChEBI" id="CHEBI:59789"/>
        <dbReference type="ChEBI" id="CHEBI:85452"/>
        <dbReference type="ChEBI" id="CHEBI:85454"/>
        <dbReference type="EC" id="2.1.1.37"/>
    </reaction>
</comment>
<dbReference type="NCBIfam" id="TIGR00675">
    <property type="entry name" value="dcm"/>
    <property type="match status" value="1"/>
</dbReference>
<dbReference type="PANTHER" id="PTHR10629">
    <property type="entry name" value="CYTOSINE-SPECIFIC METHYLTRANSFERASE"/>
    <property type="match status" value="1"/>
</dbReference>
<reference evidence="9 10" key="1">
    <citation type="submission" date="2018-08" db="EMBL/GenBank/DDBJ databases">
        <title>Recombination of ecologically and evolutionarily significant loci maintains genetic cohesion in the Pseudomonas syringae species complex.</title>
        <authorList>
            <person name="Dillon M."/>
            <person name="Thakur S."/>
            <person name="Almeida R.N.D."/>
            <person name="Weir B.S."/>
            <person name="Guttman D.S."/>
        </authorList>
    </citation>
    <scope>NUCLEOTIDE SEQUENCE [LARGE SCALE GENOMIC DNA]</scope>
    <source>
        <strain evidence="9 10">ICMP 6917</strain>
    </source>
</reference>
<evidence type="ECO:0000256" key="8">
    <source>
        <dbReference type="RuleBase" id="RU000417"/>
    </source>
</evidence>
<sequence length="436" mass="48798">MTTLKKLRFCDVFAGCGGLSLGLLQAGHEGIFAIEKSPLAFETLRFNLIEGAKHQFTWPDWLPKQAMTCEDLLSNFPEKISALKGQIDLIVGGPPCQGFSIAGRRDPADPRNKMTEQYLSLVGLLQPRFLAIENVAGFNMRFEGVGGVADELASAGKTSYAKFIAGKLEALDYHVYPGLVNCADFGVPQTRHRYLMICEKKEGFPKQDSLLQKLRESRHAFLSSKGLHTEHHITTHEAISDLEIEGKRLVPNQDSGISGFLEVEYTPPSEPTSFQKLMMRGSKGIAPNSRRLARHKAETKEYFKHIQSICRPGYSLSEHERELVGTKKHATTVLDRVRPAPTVTTLPDDILHYSEPRILTVRENARLQSFPDWFEFQGKYTTGGKQRKLECPRYTQVGNAVPPLVGEAIGQLLARRMLEIQQYSEQGEVLEEVTSI</sequence>
<accession>A0A3M4VGY2</accession>
<dbReference type="GO" id="GO:0032259">
    <property type="term" value="P:methylation"/>
    <property type="evidence" value="ECO:0007669"/>
    <property type="project" value="UniProtKB-KW"/>
</dbReference>
<keyword evidence="1 6" id="KW-0489">Methyltransferase</keyword>